<evidence type="ECO:0000256" key="1">
    <source>
        <dbReference type="ARBA" id="ARBA00004651"/>
    </source>
</evidence>
<feature type="transmembrane region" description="Helical" evidence="8">
    <location>
        <begin position="504"/>
        <end position="525"/>
    </location>
</feature>
<dbReference type="STRING" id="153496.A0U89_05740"/>
<dbReference type="InterPro" id="IPR022249">
    <property type="entry name" value="DUF3772"/>
</dbReference>
<comment type="similarity">
    <text evidence="2">Belongs to the MscS (TC 1.A.23) family.</text>
</comment>
<feature type="domain" description="DUF3772" evidence="11">
    <location>
        <begin position="167"/>
        <end position="220"/>
    </location>
</feature>
<evidence type="ECO:0000313" key="12">
    <source>
        <dbReference type="EMBL" id="AOX16710.1"/>
    </source>
</evidence>
<dbReference type="InterPro" id="IPR006685">
    <property type="entry name" value="MscS_channel_2nd"/>
</dbReference>
<feature type="transmembrane region" description="Helical" evidence="8">
    <location>
        <begin position="281"/>
        <end position="306"/>
    </location>
</feature>
<dbReference type="RefSeq" id="WP_083278340.1">
    <property type="nucleotide sequence ID" value="NZ_BJVW01000010.1"/>
</dbReference>
<dbReference type="GO" id="GO:0005886">
    <property type="term" value="C:plasma membrane"/>
    <property type="evidence" value="ECO:0007669"/>
    <property type="project" value="UniProtKB-SubCell"/>
</dbReference>
<dbReference type="PANTHER" id="PTHR30347">
    <property type="entry name" value="POTASSIUM CHANNEL RELATED"/>
    <property type="match status" value="1"/>
</dbReference>
<keyword evidence="3" id="KW-1003">Cell membrane</keyword>
<dbReference type="InterPro" id="IPR011014">
    <property type="entry name" value="MscS_channel_TM-2"/>
</dbReference>
<dbReference type="SUPFAM" id="SSF82689">
    <property type="entry name" value="Mechanosensitive channel protein MscS (YggB), C-terminal domain"/>
    <property type="match status" value="1"/>
</dbReference>
<feature type="transmembrane region" description="Helical" evidence="8">
    <location>
        <begin position="391"/>
        <end position="408"/>
    </location>
</feature>
<evidence type="ECO:0000256" key="8">
    <source>
        <dbReference type="SAM" id="Phobius"/>
    </source>
</evidence>
<evidence type="ECO:0000256" key="7">
    <source>
        <dbReference type="SAM" id="MobiDB-lite"/>
    </source>
</evidence>
<keyword evidence="9" id="KW-0732">Signal</keyword>
<feature type="signal peptide" evidence="9">
    <location>
        <begin position="1"/>
        <end position="32"/>
    </location>
</feature>
<dbReference type="OrthoDB" id="9799209at2"/>
<keyword evidence="13" id="KW-1185">Reference proteome</keyword>
<dbReference type="Gene3D" id="2.30.30.60">
    <property type="match status" value="1"/>
</dbReference>
<sequence>MSAREGNRMLGRFLLIWSFLGLMFLSAVPSFAAPSDGTSAQTAKPAPGAAEPGATSSEGIGWNSISANVNRQLASIQTTLKRIFNQLNRTDVPIGTDALVHMGQQAENALNNAQSLQTQIASYQSIYESYVDVIGAKPVEGESPNIAAQRKRLQTGLQDIKSARTQSKLYELQAKQLQADIQRRNVRMHQALLSEQLESPLTPGFWHNLISDYPDDRQVFARPSDDGYTGPLYRWPYFLIALGGTLAVLVLAGRPSLSLLRRVQVSIMRRFGHRQEADTSSISFLPVALNGFVCAVMSVIVWELLAHILGFASDEGNAFISGLAGALPICGFIIGAGLPILSHATAADGLTPDAPRALRGADWSLALIVLFQNILLLLSKENTFGLTSQRFLEGIYAIVVSTIFAMVCRRLSHDSEAQHIRLAPPVRGVSFLVMIVAWGAVALGYFSFAFTMVSWFVSLGVGLAILGLLALCLRELTTRLLAPGTLLAARLAPLGVGSNRVAQLGVLISGAGNLILMVVLVAIAMSDGNFDIATIADRLRTLFVGQSINGVHFSLGTVVTCIFILIAAYYGIRQVRRWLEHKLFPTTRLDIGAQSSILNVITYVAWIAIFLLTLSEAGLTMKNLTWVVSALSVGIGFGLQSIVQNFVSGIILIAERPIRVGDMVQIGGTTGDVKRISVRSTEIGLGDGSTMIVPNSQFITSPVRNATLSGALSAVSVSVTISPRADAMSAQQLLMKMMEERSDILKSPGPGVAISAITDTGVTLALSAKVPSARDVGGVTNAMMEDAYRTLREADIPLGKPA</sequence>
<dbReference type="SUPFAM" id="SSF82861">
    <property type="entry name" value="Mechanosensitive channel protein MscS (YggB), transmembrane region"/>
    <property type="match status" value="1"/>
</dbReference>
<keyword evidence="4 8" id="KW-0812">Transmembrane</keyword>
<feature type="transmembrane region" description="Helical" evidence="8">
    <location>
        <begin position="551"/>
        <end position="572"/>
    </location>
</feature>
<feature type="transmembrane region" description="Helical" evidence="8">
    <location>
        <begin position="593"/>
        <end position="614"/>
    </location>
</feature>
<evidence type="ECO:0000256" key="5">
    <source>
        <dbReference type="ARBA" id="ARBA00022989"/>
    </source>
</evidence>
<dbReference type="GO" id="GO:0008381">
    <property type="term" value="F:mechanosensitive monoatomic ion channel activity"/>
    <property type="evidence" value="ECO:0007669"/>
    <property type="project" value="UniProtKB-ARBA"/>
</dbReference>
<evidence type="ECO:0000256" key="2">
    <source>
        <dbReference type="ARBA" id="ARBA00008017"/>
    </source>
</evidence>
<reference evidence="12 13" key="1">
    <citation type="journal article" date="2016" name="Microb. Cell Fact.">
        <title>Dissection of exopolysaccharide biosynthesis in Kozakia baliensis.</title>
        <authorList>
            <person name="Brandt J.U."/>
            <person name="Jakob F."/>
            <person name="Behr J."/>
            <person name="Geissler A.J."/>
            <person name="Vogel R.F."/>
        </authorList>
    </citation>
    <scope>NUCLEOTIDE SEQUENCE [LARGE SCALE GENOMIC DNA]</scope>
    <source>
        <strain evidence="12 13">DSM 14400</strain>
    </source>
</reference>
<dbReference type="PANTHER" id="PTHR30347:SF9">
    <property type="entry name" value="MINICONDUCTANCE MECHANOSENSITIVE CHANNEL MSCM"/>
    <property type="match status" value="1"/>
</dbReference>
<evidence type="ECO:0000256" key="9">
    <source>
        <dbReference type="SAM" id="SignalP"/>
    </source>
</evidence>
<evidence type="ECO:0000256" key="3">
    <source>
        <dbReference type="ARBA" id="ARBA00022475"/>
    </source>
</evidence>
<feature type="transmembrane region" description="Helical" evidence="8">
    <location>
        <begin position="454"/>
        <end position="473"/>
    </location>
</feature>
<dbReference type="AlphaFoldDB" id="A0A1D8USU4"/>
<dbReference type="InterPro" id="IPR052702">
    <property type="entry name" value="MscS-like_channel"/>
</dbReference>
<feature type="transmembrane region" description="Helical" evidence="8">
    <location>
        <begin position="318"/>
        <end position="341"/>
    </location>
</feature>
<feature type="chain" id="PRO_5044252203" evidence="9">
    <location>
        <begin position="33"/>
        <end position="802"/>
    </location>
</feature>
<feature type="domain" description="Mechanosensitive ion channel MscS" evidence="10">
    <location>
        <begin position="642"/>
        <end position="707"/>
    </location>
</feature>
<dbReference type="InterPro" id="IPR023408">
    <property type="entry name" value="MscS_beta-dom_sf"/>
</dbReference>
<dbReference type="Gene3D" id="1.10.287.1260">
    <property type="match status" value="1"/>
</dbReference>
<name>A0A1D8USU4_9PROT</name>
<organism evidence="12 13">
    <name type="scientific">Kozakia baliensis</name>
    <dbReference type="NCBI Taxonomy" id="153496"/>
    <lineage>
        <taxon>Bacteria</taxon>
        <taxon>Pseudomonadati</taxon>
        <taxon>Pseudomonadota</taxon>
        <taxon>Alphaproteobacteria</taxon>
        <taxon>Acetobacterales</taxon>
        <taxon>Acetobacteraceae</taxon>
        <taxon>Kozakia</taxon>
    </lineage>
</organism>
<dbReference type="eggNOG" id="COG3264">
    <property type="taxonomic scope" value="Bacteria"/>
</dbReference>
<keyword evidence="6 8" id="KW-0472">Membrane</keyword>
<dbReference type="Gene3D" id="3.30.70.100">
    <property type="match status" value="1"/>
</dbReference>
<accession>A0A1D8USU4</accession>
<gene>
    <name evidence="12" type="ORF">A0U89_05740</name>
</gene>
<dbReference type="InterPro" id="IPR010920">
    <property type="entry name" value="LSM_dom_sf"/>
</dbReference>
<feature type="transmembrane region" description="Helical" evidence="8">
    <location>
        <begin position="626"/>
        <end position="653"/>
    </location>
</feature>
<protein>
    <submittedName>
        <fullName evidence="12">Uncharacterized protein</fullName>
    </submittedName>
</protein>
<evidence type="ECO:0000313" key="13">
    <source>
        <dbReference type="Proteomes" id="UP000179145"/>
    </source>
</evidence>
<dbReference type="EMBL" id="CP014674">
    <property type="protein sequence ID" value="AOX16710.1"/>
    <property type="molecule type" value="Genomic_DNA"/>
</dbReference>
<feature type="transmembrane region" description="Helical" evidence="8">
    <location>
        <begin position="429"/>
        <end position="448"/>
    </location>
</feature>
<dbReference type="InterPro" id="IPR011066">
    <property type="entry name" value="MscS_channel_C_sf"/>
</dbReference>
<comment type="subcellular location">
    <subcellularLocation>
        <location evidence="1">Cell membrane</location>
        <topology evidence="1">Multi-pass membrane protein</topology>
    </subcellularLocation>
</comment>
<feature type="transmembrane region" description="Helical" evidence="8">
    <location>
        <begin position="361"/>
        <end position="379"/>
    </location>
</feature>
<dbReference type="KEGG" id="kba:A0U89_05740"/>
<dbReference type="Proteomes" id="UP000179145">
    <property type="component" value="Chromosome"/>
</dbReference>
<evidence type="ECO:0000259" key="10">
    <source>
        <dbReference type="Pfam" id="PF00924"/>
    </source>
</evidence>
<dbReference type="Pfam" id="PF00924">
    <property type="entry name" value="MS_channel_2nd"/>
    <property type="match status" value="1"/>
</dbReference>
<evidence type="ECO:0000256" key="4">
    <source>
        <dbReference type="ARBA" id="ARBA00022692"/>
    </source>
</evidence>
<dbReference type="Pfam" id="PF12607">
    <property type="entry name" value="DUF3772"/>
    <property type="match status" value="1"/>
</dbReference>
<dbReference type="SUPFAM" id="SSF50182">
    <property type="entry name" value="Sm-like ribonucleoproteins"/>
    <property type="match status" value="1"/>
</dbReference>
<evidence type="ECO:0000256" key="6">
    <source>
        <dbReference type="ARBA" id="ARBA00023136"/>
    </source>
</evidence>
<feature type="region of interest" description="Disordered" evidence="7">
    <location>
        <begin position="36"/>
        <end position="57"/>
    </location>
</feature>
<keyword evidence="5 8" id="KW-1133">Transmembrane helix</keyword>
<feature type="transmembrane region" description="Helical" evidence="8">
    <location>
        <begin position="235"/>
        <end position="260"/>
    </location>
</feature>
<proteinExistence type="inferred from homology"/>
<evidence type="ECO:0000259" key="11">
    <source>
        <dbReference type="Pfam" id="PF12607"/>
    </source>
</evidence>
<feature type="compositionally biased region" description="Low complexity" evidence="7">
    <location>
        <begin position="43"/>
        <end position="54"/>
    </location>
</feature>